<reference evidence="1" key="2">
    <citation type="submission" date="2020-09" db="EMBL/GenBank/DDBJ databases">
        <title>Reference genome assembly for Australian Ascochyta lentis isolate Al4.</title>
        <authorList>
            <person name="Lee R.C."/>
            <person name="Farfan-Caceres L.M."/>
            <person name="Debler J.W."/>
            <person name="Williams A.H."/>
            <person name="Henares B.M."/>
        </authorList>
    </citation>
    <scope>NUCLEOTIDE SEQUENCE</scope>
    <source>
        <strain evidence="1">Al4</strain>
    </source>
</reference>
<keyword evidence="2" id="KW-1185">Reference proteome</keyword>
<accession>A0A8H7J697</accession>
<evidence type="ECO:0000313" key="1">
    <source>
        <dbReference type="EMBL" id="KAF9697017.1"/>
    </source>
</evidence>
<protein>
    <submittedName>
        <fullName evidence="1">Uncharacterized protein</fullName>
    </submittedName>
</protein>
<dbReference type="EMBL" id="RZGK01000008">
    <property type="protein sequence ID" value="KAF9697017.1"/>
    <property type="molecule type" value="Genomic_DNA"/>
</dbReference>
<name>A0A8H7J697_9PLEO</name>
<dbReference type="AlphaFoldDB" id="A0A8H7J697"/>
<gene>
    <name evidence="1" type="ORF">EKO04_004556</name>
</gene>
<proteinExistence type="predicted"/>
<comment type="caution">
    <text evidence="1">The sequence shown here is derived from an EMBL/GenBank/DDBJ whole genome shotgun (WGS) entry which is preliminary data.</text>
</comment>
<evidence type="ECO:0000313" key="2">
    <source>
        <dbReference type="Proteomes" id="UP000651452"/>
    </source>
</evidence>
<sequence>MGLIYSKAQSVLAWQGADAKIAQFLADPTTSGSWFYAFWSSPYWDRAGITQEIALASRVTLVAGDKELDMELLPFFNCISRDDDINLSRLSALNSSKSHSLRSKSLIQLLHKF</sequence>
<organism evidence="1 2">
    <name type="scientific">Ascochyta lentis</name>
    <dbReference type="NCBI Taxonomy" id="205686"/>
    <lineage>
        <taxon>Eukaryota</taxon>
        <taxon>Fungi</taxon>
        <taxon>Dikarya</taxon>
        <taxon>Ascomycota</taxon>
        <taxon>Pezizomycotina</taxon>
        <taxon>Dothideomycetes</taxon>
        <taxon>Pleosporomycetidae</taxon>
        <taxon>Pleosporales</taxon>
        <taxon>Pleosporineae</taxon>
        <taxon>Didymellaceae</taxon>
        <taxon>Ascochyta</taxon>
    </lineage>
</organism>
<dbReference type="Proteomes" id="UP000651452">
    <property type="component" value="Unassembled WGS sequence"/>
</dbReference>
<dbReference type="OrthoDB" id="194358at2759"/>
<reference evidence="1" key="1">
    <citation type="submission" date="2018-12" db="EMBL/GenBank/DDBJ databases">
        <authorList>
            <person name="Syme R.A."/>
            <person name="Farfan-Caceres L."/>
            <person name="Lichtenzveig J."/>
        </authorList>
    </citation>
    <scope>NUCLEOTIDE SEQUENCE</scope>
    <source>
        <strain evidence="1">Al4</strain>
    </source>
</reference>